<comment type="caution">
    <text evidence="6">The sequence shown here is derived from an EMBL/GenBank/DDBJ whole genome shotgun (WGS) entry which is preliminary data.</text>
</comment>
<evidence type="ECO:0000259" key="5">
    <source>
        <dbReference type="PROSITE" id="PS01124"/>
    </source>
</evidence>
<dbReference type="SMART" id="SM00342">
    <property type="entry name" value="HTH_ARAC"/>
    <property type="match status" value="1"/>
</dbReference>
<feature type="compositionally biased region" description="Basic and acidic residues" evidence="4">
    <location>
        <begin position="54"/>
        <end position="88"/>
    </location>
</feature>
<organism evidence="6 7">
    <name type="scientific">Rhodococcus aetherivorans</name>
    <dbReference type="NCBI Taxonomy" id="191292"/>
    <lineage>
        <taxon>Bacteria</taxon>
        <taxon>Bacillati</taxon>
        <taxon>Actinomycetota</taxon>
        <taxon>Actinomycetes</taxon>
        <taxon>Mycobacteriales</taxon>
        <taxon>Nocardiaceae</taxon>
        <taxon>Rhodococcus</taxon>
    </lineage>
</organism>
<dbReference type="Pfam" id="PF12833">
    <property type="entry name" value="HTH_18"/>
    <property type="match status" value="1"/>
</dbReference>
<feature type="compositionally biased region" description="Low complexity" evidence="4">
    <location>
        <begin position="174"/>
        <end position="184"/>
    </location>
</feature>
<dbReference type="PANTHER" id="PTHR43130:SF3">
    <property type="entry name" value="HTH-TYPE TRANSCRIPTIONAL REGULATOR RV1931C"/>
    <property type="match status" value="1"/>
</dbReference>
<keyword evidence="3" id="KW-0804">Transcription</keyword>
<dbReference type="Gene3D" id="1.10.10.60">
    <property type="entry name" value="Homeodomain-like"/>
    <property type="match status" value="1"/>
</dbReference>
<dbReference type="InterPro" id="IPR029062">
    <property type="entry name" value="Class_I_gatase-like"/>
</dbReference>
<feature type="region of interest" description="Disordered" evidence="4">
    <location>
        <begin position="1"/>
        <end position="211"/>
    </location>
</feature>
<dbReference type="InterPro" id="IPR018062">
    <property type="entry name" value="HTH_AraC-typ_CS"/>
</dbReference>
<evidence type="ECO:0000313" key="7">
    <source>
        <dbReference type="Proteomes" id="UP000325466"/>
    </source>
</evidence>
<sequence>MDKIPHAVQEPSGRDDVPGDVRIDGERDQAERPEGDHAGRLDEETAVAQPAAHRAHDDHGRRRGADQHRRPYDVQRPHHEPRRVGGREHHPHRTRAVEHGRDEIQERQQHHHLGEDLDARLGGRADQSERKSRHRRPALRQEGRPGRAARCGAGRAHGRRGVHEVSRGQWWGMPPRSAAGAGRARPGRRTGPEIWDPCPPDTSRPGPAPVTVDGVDERLVVVVGYDRAELLDIACVTTTFAAANRFGAVPAYRVELATPGGAAITCDTGLVLAGQRRLERLVGTLDTLVVSGGFGHIDMADDARFVGHVRRLARDSRRVASVCTGASVLAAAGLLDGRRATTHWAFADRLAARYPQVQVDPLPIFVRDGHVATAAGVTSALDLALAFVEEDHGPDMARRVSRALVTYLQRPGNQAQMSMFTTAPEPKDRGMRRLVDHITTHLDGDLSAAALAARAGMSERHLTRMFLHHLHDTPARYVRRVRLESAAVLLTTTSLPVTAVAARCGFGTAETLRQAFTRRYGASPAAFRAGHSRTAARHTGAG</sequence>
<dbReference type="InterPro" id="IPR052158">
    <property type="entry name" value="INH-QAR"/>
</dbReference>
<evidence type="ECO:0000256" key="3">
    <source>
        <dbReference type="ARBA" id="ARBA00023163"/>
    </source>
</evidence>
<gene>
    <name evidence="6" type="ORF">RAJCM14343_1078</name>
</gene>
<feature type="domain" description="HTH araC/xylS-type" evidence="5">
    <location>
        <begin position="432"/>
        <end position="530"/>
    </location>
</feature>
<proteinExistence type="predicted"/>
<feature type="compositionally biased region" description="Basic and acidic residues" evidence="4">
    <location>
        <begin position="95"/>
        <end position="130"/>
    </location>
</feature>
<keyword evidence="1" id="KW-0805">Transcription regulation</keyword>
<dbReference type="PROSITE" id="PS01124">
    <property type="entry name" value="HTH_ARAC_FAMILY_2"/>
    <property type="match status" value="1"/>
</dbReference>
<dbReference type="Pfam" id="PF01965">
    <property type="entry name" value="DJ-1_PfpI"/>
    <property type="match status" value="1"/>
</dbReference>
<dbReference type="InterPro" id="IPR002818">
    <property type="entry name" value="DJ-1/PfpI"/>
</dbReference>
<dbReference type="PANTHER" id="PTHR43130">
    <property type="entry name" value="ARAC-FAMILY TRANSCRIPTIONAL REGULATOR"/>
    <property type="match status" value="1"/>
</dbReference>
<feature type="compositionally biased region" description="Basic and acidic residues" evidence="4">
    <location>
        <begin position="12"/>
        <end position="43"/>
    </location>
</feature>
<evidence type="ECO:0000256" key="1">
    <source>
        <dbReference type="ARBA" id="ARBA00023015"/>
    </source>
</evidence>
<dbReference type="SUPFAM" id="SSF46689">
    <property type="entry name" value="Homeodomain-like"/>
    <property type="match status" value="2"/>
</dbReference>
<dbReference type="InterPro" id="IPR009057">
    <property type="entry name" value="Homeodomain-like_sf"/>
</dbReference>
<reference evidence="6 7" key="1">
    <citation type="journal article" date="2018" name="Biodegradation">
        <title>1,4-Dioxane degradation characteristics of Rhodococcus aetherivorans JCM 14343.</title>
        <authorList>
            <person name="Inoue D."/>
            <person name="Tsunoda T."/>
            <person name="Yamamoto N."/>
            <person name="Ike M."/>
            <person name="Sei K."/>
        </authorList>
    </citation>
    <scope>NUCLEOTIDE SEQUENCE [LARGE SCALE GENOMIC DNA]</scope>
    <source>
        <strain evidence="6 7">JCM 14343</strain>
    </source>
</reference>
<protein>
    <submittedName>
        <fullName evidence="6">Transcriptional regulator, AraC family</fullName>
    </submittedName>
</protein>
<keyword evidence="7" id="KW-1185">Reference proteome</keyword>
<dbReference type="SUPFAM" id="SSF52317">
    <property type="entry name" value="Class I glutamine amidotransferase-like"/>
    <property type="match status" value="1"/>
</dbReference>
<dbReference type="PROSITE" id="PS00041">
    <property type="entry name" value="HTH_ARAC_FAMILY_1"/>
    <property type="match status" value="1"/>
</dbReference>
<dbReference type="InterPro" id="IPR018060">
    <property type="entry name" value="HTH_AraC"/>
</dbReference>
<dbReference type="Proteomes" id="UP000325466">
    <property type="component" value="Unassembled WGS sequence"/>
</dbReference>
<feature type="compositionally biased region" description="Pro residues" evidence="4">
    <location>
        <begin position="197"/>
        <end position="208"/>
    </location>
</feature>
<name>A0ABQ0YH28_9NOCA</name>
<evidence type="ECO:0000313" key="6">
    <source>
        <dbReference type="EMBL" id="GES35829.1"/>
    </source>
</evidence>
<accession>A0ABQ0YH28</accession>
<dbReference type="CDD" id="cd03137">
    <property type="entry name" value="GATase1_AraC_1"/>
    <property type="match status" value="1"/>
</dbReference>
<dbReference type="EMBL" id="BLAH01000027">
    <property type="protein sequence ID" value="GES35829.1"/>
    <property type="molecule type" value="Genomic_DNA"/>
</dbReference>
<keyword evidence="2" id="KW-0238">DNA-binding</keyword>
<evidence type="ECO:0000256" key="4">
    <source>
        <dbReference type="SAM" id="MobiDB-lite"/>
    </source>
</evidence>
<dbReference type="Gene3D" id="3.40.50.880">
    <property type="match status" value="1"/>
</dbReference>
<evidence type="ECO:0000256" key="2">
    <source>
        <dbReference type="ARBA" id="ARBA00023125"/>
    </source>
</evidence>